<organism evidence="6 7">
    <name type="scientific">Lysobacter korlensis</name>
    <dbReference type="NCBI Taxonomy" id="553636"/>
    <lineage>
        <taxon>Bacteria</taxon>
        <taxon>Pseudomonadati</taxon>
        <taxon>Pseudomonadota</taxon>
        <taxon>Gammaproteobacteria</taxon>
        <taxon>Lysobacterales</taxon>
        <taxon>Lysobacteraceae</taxon>
        <taxon>Lysobacter</taxon>
    </lineage>
</organism>
<dbReference type="Proteomes" id="UP001589896">
    <property type="component" value="Unassembled WGS sequence"/>
</dbReference>
<name>A0ABV6RQR0_9GAMM</name>
<comment type="caution">
    <text evidence="6">The sequence shown here is derived from an EMBL/GenBank/DDBJ whole genome shotgun (WGS) entry which is preliminary data.</text>
</comment>
<accession>A0ABV6RQR0</accession>
<feature type="region of interest" description="Disordered" evidence="3">
    <location>
        <begin position="370"/>
        <end position="392"/>
    </location>
</feature>
<dbReference type="CDD" id="cd03811">
    <property type="entry name" value="GT4_GT28_WabH-like"/>
    <property type="match status" value="1"/>
</dbReference>
<proteinExistence type="predicted"/>
<feature type="compositionally biased region" description="Polar residues" evidence="3">
    <location>
        <begin position="383"/>
        <end position="392"/>
    </location>
</feature>
<evidence type="ECO:0000256" key="3">
    <source>
        <dbReference type="SAM" id="MobiDB-lite"/>
    </source>
</evidence>
<feature type="domain" description="Glycosyltransferase subfamily 4-like N-terminal" evidence="5">
    <location>
        <begin position="15"/>
        <end position="169"/>
    </location>
</feature>
<feature type="domain" description="Glycosyl transferase family 1" evidence="4">
    <location>
        <begin position="180"/>
        <end position="345"/>
    </location>
</feature>
<evidence type="ECO:0000259" key="5">
    <source>
        <dbReference type="Pfam" id="PF13439"/>
    </source>
</evidence>
<dbReference type="EMBL" id="JBHLTG010000003">
    <property type="protein sequence ID" value="MFC0679126.1"/>
    <property type="molecule type" value="Genomic_DNA"/>
</dbReference>
<evidence type="ECO:0000256" key="1">
    <source>
        <dbReference type="ARBA" id="ARBA00022676"/>
    </source>
</evidence>
<dbReference type="SUPFAM" id="SSF53756">
    <property type="entry name" value="UDP-Glycosyltransferase/glycogen phosphorylase"/>
    <property type="match status" value="1"/>
</dbReference>
<evidence type="ECO:0000313" key="7">
    <source>
        <dbReference type="Proteomes" id="UP001589896"/>
    </source>
</evidence>
<reference evidence="6 7" key="1">
    <citation type="submission" date="2024-09" db="EMBL/GenBank/DDBJ databases">
        <authorList>
            <person name="Sun Q."/>
            <person name="Mori K."/>
        </authorList>
    </citation>
    <scope>NUCLEOTIDE SEQUENCE [LARGE SCALE GENOMIC DNA]</scope>
    <source>
        <strain evidence="6 7">KCTC 23076</strain>
    </source>
</reference>
<evidence type="ECO:0000259" key="4">
    <source>
        <dbReference type="Pfam" id="PF00534"/>
    </source>
</evidence>
<dbReference type="Gene3D" id="3.40.50.2000">
    <property type="entry name" value="Glycogen Phosphorylase B"/>
    <property type="match status" value="2"/>
</dbReference>
<dbReference type="InterPro" id="IPR001296">
    <property type="entry name" value="Glyco_trans_1"/>
</dbReference>
<keyword evidence="2 6" id="KW-0808">Transferase</keyword>
<dbReference type="PANTHER" id="PTHR12526:SF510">
    <property type="entry name" value="D-INOSITOL 3-PHOSPHATE GLYCOSYLTRANSFERASE"/>
    <property type="match status" value="1"/>
</dbReference>
<dbReference type="PANTHER" id="PTHR12526">
    <property type="entry name" value="GLYCOSYLTRANSFERASE"/>
    <property type="match status" value="1"/>
</dbReference>
<dbReference type="RefSeq" id="WP_386669558.1">
    <property type="nucleotide sequence ID" value="NZ_JBHLTG010000003.1"/>
</dbReference>
<keyword evidence="1 6" id="KW-0328">Glycosyltransferase</keyword>
<dbReference type="InterPro" id="IPR028098">
    <property type="entry name" value="Glyco_trans_4-like_N"/>
</dbReference>
<dbReference type="Pfam" id="PF13439">
    <property type="entry name" value="Glyco_transf_4"/>
    <property type="match status" value="1"/>
</dbReference>
<gene>
    <name evidence="6" type="ORF">ACFFGH_14895</name>
</gene>
<dbReference type="Pfam" id="PF00534">
    <property type="entry name" value="Glycos_transf_1"/>
    <property type="match status" value="1"/>
</dbReference>
<sequence length="392" mass="43062">MSPKRLLVIIDEMEVGGSQRQIVHLLTGLDRERWQPELLYFRNHSFLIERLKDAGIPVHLVPKRGRLDWRFLRDFAGVLRRGDYDLIHAFSLTAELWAVVAKMIAGTDAPLIASERNQQVKKPKWYWPIKRFVLTRSAGVIANSEAGAHTTAKYTGLERAFFDTIPNGVQIPPEAVPAERERVRAELGVPDGRMLCLFVGRLVPQKNLDCLVAALAQLEPARRPWVALAGDGPLREHVANLARSLGVAGDVHFLGERSDATRLMQAADFLVLPSHFEGLSNSLLESMAAGCPVIASAVGGTPELIEHGKTGMLFPSDDAPALAARIAELSASAERRAQLSQAARDYVSRTYGIPALVAATTAVYERCMQRNGARPDRSPARLVSQTAEDSRS</sequence>
<evidence type="ECO:0000313" key="6">
    <source>
        <dbReference type="EMBL" id="MFC0679126.1"/>
    </source>
</evidence>
<dbReference type="EC" id="2.4.-.-" evidence="6"/>
<protein>
    <submittedName>
        <fullName evidence="6">Glycosyltransferase</fullName>
        <ecNumber evidence="6">2.4.-.-</ecNumber>
    </submittedName>
</protein>
<evidence type="ECO:0000256" key="2">
    <source>
        <dbReference type="ARBA" id="ARBA00022679"/>
    </source>
</evidence>
<keyword evidence="7" id="KW-1185">Reference proteome</keyword>
<dbReference type="GO" id="GO:0016757">
    <property type="term" value="F:glycosyltransferase activity"/>
    <property type="evidence" value="ECO:0007669"/>
    <property type="project" value="UniProtKB-KW"/>
</dbReference>